<dbReference type="AlphaFoldDB" id="A0A2T1NNR6"/>
<protein>
    <submittedName>
        <fullName evidence="1">Uncharacterized protein</fullName>
    </submittedName>
</protein>
<dbReference type="Gene3D" id="2.60.40.2410">
    <property type="entry name" value="Uncharacterised protein PF12988, DUF3872"/>
    <property type="match status" value="7"/>
</dbReference>
<sequence>QETQSASIAYSNIDFNLTSAGDTSLYVNTIEDFTLFLSQTATDPSITYDVVFSLGTGTAGNGNITDNGGAALTLGTSYPLAIGSTGFNFEGTAVGLVNVVATVTDSNGVVHSTTIAMDVQDISYTFTAAAQNNTIGAGGSTAINMSIIEDLFSGADYQLKYVMVSGTGSVTNNGTPLNTNTFYNVTTGNFAWTFEAGSAGTTELLFTAVNTTTGEEQTQTVTITVDNAPACQFNFTAIASENSAIVGEDVAINFNVNSTVPGTNYTMIYTTSESGSLDYNGTTYTPGEVINLGSNPSSFVATYAGSTQGAHDLDFTITCDGGSQETESFSILYNTTDFTLSTVGDGTLLVNEIKNFFAIITQAENDPSITYQVQFSIESGSTGYGEVYQGNTNLDYGVYHNISVGNTNYTFKGISIGDVTLNVEVTDSNGVTHSSNIDFVIENIEFTFSATPQDGSIILGETTNIFFDINETTASGTNYEIKYVITSSETGELLNAATTINPNNYIPISVGGSSWEFNSIEVGNINIEFTVINLSTLQEETDSVTIEVNEPVIPTFNFTAIPEENSEQIENCVNINFNLTEIDGSSAPYTLIFITDQSGSLNYNGNTYSQGQPIPFVPGTSVGCYTGNNVEEHNITFTVTNSNESPISEDSDIVIDFTPLNDFNVSSQSSSDNINVNSTTNIDLTITELVGNSNYTFAFTNTGNGNLIYNGNLINEGQPYVISPGNHSLEYTPSNTGVHEIIFYVTNDNTTPITKSTTEIITVDNLNIFVNPTYIQLEEGDIQSISINNYETSPGWTLSLENSDAIQSGEFYDYNPSPPIYPEIPYNSNSTSIPYGDTTLYFKATSSTDMIVNFHFSNGSEEITIPVQIVVIPKFTNDIVGLFQKQGVILGSSGCSNRSELDIAYVLTESDFLATNQTLDKIYITSSVGSGNVIEQNLNFSNTVTTNTYNTYGGSPGLQSGLVTNNAHVVFNTLNMSGNKPKCTPFVTAADGCNTYAQDIDNKTVGAYDMFNPAPFNTVGNVNVFYIKFVTTDGKESYWKSVVIPNYDNHYSL</sequence>
<organism evidence="1 2">
    <name type="scientific">Mesoflavibacter zeaxanthinifaciens subsp. sabulilitoris</name>
    <dbReference type="NCBI Taxonomy" id="1520893"/>
    <lineage>
        <taxon>Bacteria</taxon>
        <taxon>Pseudomonadati</taxon>
        <taxon>Bacteroidota</taxon>
        <taxon>Flavobacteriia</taxon>
        <taxon>Flavobacteriales</taxon>
        <taxon>Flavobacteriaceae</taxon>
        <taxon>Mesoflavibacter</taxon>
    </lineage>
</organism>
<dbReference type="InterPro" id="IPR038707">
    <property type="entry name" value="TraQ_sf"/>
</dbReference>
<keyword evidence="2" id="KW-1185">Reference proteome</keyword>
<gene>
    <name evidence="1" type="ORF">C7H61_00905</name>
</gene>
<evidence type="ECO:0000313" key="1">
    <source>
        <dbReference type="EMBL" id="PSG94526.1"/>
    </source>
</evidence>
<accession>A0A2T1NNR6</accession>
<dbReference type="RefSeq" id="WP_181256096.1">
    <property type="nucleotide sequence ID" value="NZ_PXOT01000010.1"/>
</dbReference>
<evidence type="ECO:0000313" key="2">
    <source>
        <dbReference type="Proteomes" id="UP000238430"/>
    </source>
</evidence>
<comment type="caution">
    <text evidence="1">The sequence shown here is derived from an EMBL/GenBank/DDBJ whole genome shotgun (WGS) entry which is preliminary data.</text>
</comment>
<name>A0A2T1NNR6_9FLAO</name>
<dbReference type="EMBL" id="PXOT01000010">
    <property type="protein sequence ID" value="PSG94526.1"/>
    <property type="molecule type" value="Genomic_DNA"/>
</dbReference>
<dbReference type="Proteomes" id="UP000238430">
    <property type="component" value="Unassembled WGS sequence"/>
</dbReference>
<reference evidence="1 2" key="1">
    <citation type="submission" date="2018-03" db="EMBL/GenBank/DDBJ databases">
        <title>Mesoflavibacter sp. HG37 and Mesoflavibacter sp. HG96 sp.nov., two marine bacteria isolated from seawater of Western Pacific Ocean.</title>
        <authorList>
            <person name="Cheng H."/>
            <person name="Wu Y.-H."/>
            <person name="Guo L.-L."/>
            <person name="Xu X.-W."/>
        </authorList>
    </citation>
    <scope>NUCLEOTIDE SEQUENCE [LARGE SCALE GENOMIC DNA]</scope>
    <source>
        <strain evidence="1 2">KCTC 42117</strain>
    </source>
</reference>
<feature type="non-terminal residue" evidence="1">
    <location>
        <position position="1"/>
    </location>
</feature>
<proteinExistence type="predicted"/>